<accession>R7ARL3</accession>
<comment type="caution">
    <text evidence="1">The sequence shown here is derived from an EMBL/GenBank/DDBJ whole genome shotgun (WGS) entry which is preliminary data.</text>
</comment>
<evidence type="ECO:0000313" key="2">
    <source>
        <dbReference type="Proteomes" id="UP000018141"/>
    </source>
</evidence>
<organism evidence="1 2">
    <name type="scientific">Bacteroides pectinophilus CAG:437</name>
    <dbReference type="NCBI Taxonomy" id="1263051"/>
    <lineage>
        <taxon>Bacteria</taxon>
        <taxon>Bacillati</taxon>
        <taxon>Bacillota</taxon>
        <taxon>Clostridia</taxon>
        <taxon>Eubacteriales</taxon>
    </lineage>
</organism>
<proteinExistence type="predicted"/>
<reference evidence="1" key="1">
    <citation type="submission" date="2012-11" db="EMBL/GenBank/DDBJ databases">
        <title>Dependencies among metagenomic species, viruses, plasmids and units of genetic variation.</title>
        <authorList>
            <person name="Nielsen H.B."/>
            <person name="Almeida M."/>
            <person name="Juncker A.S."/>
            <person name="Rasmussen S."/>
            <person name="Li J."/>
            <person name="Sunagawa S."/>
            <person name="Plichta D."/>
            <person name="Gautier L."/>
            <person name="Le Chatelier E."/>
            <person name="Peletier E."/>
            <person name="Bonde I."/>
            <person name="Nielsen T."/>
            <person name="Manichanh C."/>
            <person name="Arumugam M."/>
            <person name="Batto J."/>
            <person name="Santos M.B.Q.D."/>
            <person name="Blom N."/>
            <person name="Borruel N."/>
            <person name="Burgdorf K.S."/>
            <person name="Boumezbeur F."/>
            <person name="Casellas F."/>
            <person name="Dore J."/>
            <person name="Guarner F."/>
            <person name="Hansen T."/>
            <person name="Hildebrand F."/>
            <person name="Kaas R.S."/>
            <person name="Kennedy S."/>
            <person name="Kristiansen K."/>
            <person name="Kultima J.R."/>
            <person name="Leonard P."/>
            <person name="Levenez F."/>
            <person name="Lund O."/>
            <person name="Moumen B."/>
            <person name="Le Paslier D."/>
            <person name="Pons N."/>
            <person name="Pedersen O."/>
            <person name="Prifti E."/>
            <person name="Qin J."/>
            <person name="Raes J."/>
            <person name="Tap J."/>
            <person name="Tims S."/>
            <person name="Ussery D.W."/>
            <person name="Yamada T."/>
            <person name="MetaHit consortium"/>
            <person name="Renault P."/>
            <person name="Sicheritz-Ponten T."/>
            <person name="Bork P."/>
            <person name="Wang J."/>
            <person name="Brunak S."/>
            <person name="Ehrlich S.D."/>
        </authorList>
    </citation>
    <scope>NUCLEOTIDE SEQUENCE [LARGE SCALE GENOMIC DNA]</scope>
</reference>
<dbReference type="AlphaFoldDB" id="R7ARL3"/>
<protein>
    <submittedName>
        <fullName evidence="1">Uncharacterized protein</fullName>
    </submittedName>
</protein>
<gene>
    <name evidence="1" type="ORF">BN656_00750</name>
</gene>
<dbReference type="Proteomes" id="UP000018141">
    <property type="component" value="Unassembled WGS sequence"/>
</dbReference>
<name>R7ARL3_9FIRM</name>
<sequence>MNELLKKIYENVIRQEDDTLDMEKRINDCMEEYISHYDNISEENKERIRDIVYYAVLVSEKEAFQLGIKYAVKMLLSLLTDL</sequence>
<evidence type="ECO:0000313" key="1">
    <source>
        <dbReference type="EMBL" id="CDD56106.1"/>
    </source>
</evidence>
<dbReference type="EMBL" id="CBHH010000026">
    <property type="protein sequence ID" value="CDD56106.1"/>
    <property type="molecule type" value="Genomic_DNA"/>
</dbReference>